<dbReference type="FunFam" id="1.10.418.30:FF:000001">
    <property type="entry name" value="Probable kinetochore protein ndc80"/>
    <property type="match status" value="1"/>
</dbReference>
<reference evidence="16" key="1">
    <citation type="journal article" date="2021" name="Open Biol.">
        <title>Shared evolutionary footprints suggest mitochondrial oxidative damage underlies multiple complex I losses in fungi.</title>
        <authorList>
            <person name="Schikora-Tamarit M.A."/>
            <person name="Marcet-Houben M."/>
            <person name="Nosek J."/>
            <person name="Gabaldon T."/>
        </authorList>
    </citation>
    <scope>NUCLEOTIDE SEQUENCE</scope>
    <source>
        <strain evidence="16">CBS6075</strain>
    </source>
</reference>
<evidence type="ECO:0000256" key="12">
    <source>
        <dbReference type="ARBA" id="ARBA00023328"/>
    </source>
</evidence>
<keyword evidence="9 13" id="KW-0175">Coiled coil</keyword>
<sequence>MCESNDRSVPKFPSVAFVMSDYHLESSVPKKRQSFSTNYSQQPTGQYFNGTTNILSALDTNIPSGSSIKRKRLSLLPKNVNIGAPRLLNQPGVHKRQSSFGLSQHAPSVQDLVQRSITRTGHQVPGSVNRRKSMAQAPLPPSSNGRLFENSVMNTPGANYLTSTTPKDPRPLRDRTFQMKMQQELYSFLSTNKFDIEMKHPLTNKTLKNPTQKDFVLMFQWLYKKIDPGYKFFRSIEQEVYSLLKFLEYPYLDTINKSQISAVGGSNWHIFLGMLYWMKQLVSESFDLDNIELDNFQEIQSLPQNNSVLYDESFNDSVVLKEQDLVDKLFTKYALKSYKMYMSTGGANFDNYFREMEKEYHGYMKEVTQRLGSLNEDNQQLNAQVEELSVQSEKIHANHEKSRLLELDVSRYKAFIDAQMQKKLKWPTTILKIEKDIETIKEKLSKAEESKAHILTNLNSRNFTVQTIEMMHRERAQLAKDIDSVVDKSNSVQKTVNEKFMSLKKAYEGLEKLIDSYNSYMYNLLHSITFKELPQITITGFTEEVINNDSKLGKKPDEIIPQLKELNIRTNLTVLKYDLVEAHRKNQDTLIKLHEQLDNQQQEVTSKEYTIHDLESELANFQAIDKDTKEQLEFELSSKDSEVEADQTTIRNLQKRMLADRKAAEARHFKAKSELDGFKSDLKYQYFTFFHRIGDCMNHTLNFKNDITAELESMNSKIVNEYQEHIELNKIKYFLWKNGWWATSLALLLEYSTYAMSSPPAKPARDPWFLTALEVFFIFLDTPLPIRFSESSPSSIPATSSFFSRTSWSSSRRSLADEYARFGRFSIPCK</sequence>
<evidence type="ECO:0000313" key="17">
    <source>
        <dbReference type="Proteomes" id="UP000769157"/>
    </source>
</evidence>
<evidence type="ECO:0000256" key="14">
    <source>
        <dbReference type="SAM" id="MobiDB-lite"/>
    </source>
</evidence>
<feature type="region of interest" description="Disordered" evidence="14">
    <location>
        <begin position="121"/>
        <end position="146"/>
    </location>
</feature>
<organism evidence="16 17">
    <name type="scientific">Ogataea philodendri</name>
    <dbReference type="NCBI Taxonomy" id="1378263"/>
    <lineage>
        <taxon>Eukaryota</taxon>
        <taxon>Fungi</taxon>
        <taxon>Dikarya</taxon>
        <taxon>Ascomycota</taxon>
        <taxon>Saccharomycotina</taxon>
        <taxon>Pichiomycetes</taxon>
        <taxon>Pichiales</taxon>
        <taxon>Pichiaceae</taxon>
        <taxon>Ogataea</taxon>
    </lineage>
</organism>
<gene>
    <name evidence="16" type="ORF">OGAPHI_006127</name>
</gene>
<dbReference type="EMBL" id="JAEUBE010000414">
    <property type="protein sequence ID" value="KAH3661948.1"/>
    <property type="molecule type" value="Genomic_DNA"/>
</dbReference>
<evidence type="ECO:0000256" key="11">
    <source>
        <dbReference type="ARBA" id="ARBA00023306"/>
    </source>
</evidence>
<keyword evidence="17" id="KW-1185">Reference proteome</keyword>
<proteinExistence type="inferred from homology"/>
<dbReference type="GO" id="GO:0005634">
    <property type="term" value="C:nucleus"/>
    <property type="evidence" value="ECO:0007669"/>
    <property type="project" value="UniProtKB-SubCell"/>
</dbReference>
<accession>A0A9P8NXX7</accession>
<keyword evidence="6" id="KW-0132">Cell division</keyword>
<evidence type="ECO:0000256" key="3">
    <source>
        <dbReference type="ARBA" id="ARBA00007050"/>
    </source>
</evidence>
<evidence type="ECO:0000256" key="1">
    <source>
        <dbReference type="ARBA" id="ARBA00004123"/>
    </source>
</evidence>
<evidence type="ECO:0000256" key="6">
    <source>
        <dbReference type="ARBA" id="ARBA00022618"/>
    </source>
</evidence>
<keyword evidence="7" id="KW-0498">Mitosis</keyword>
<dbReference type="AlphaFoldDB" id="A0A9P8NXX7"/>
<evidence type="ECO:0000256" key="7">
    <source>
        <dbReference type="ARBA" id="ARBA00022776"/>
    </source>
</evidence>
<dbReference type="Proteomes" id="UP000769157">
    <property type="component" value="Unassembled WGS sequence"/>
</dbReference>
<dbReference type="GO" id="GO:0051315">
    <property type="term" value="P:attachment of mitotic spindle microtubules to kinetochore"/>
    <property type="evidence" value="ECO:0007669"/>
    <property type="project" value="InterPro"/>
</dbReference>
<dbReference type="Pfam" id="PF03801">
    <property type="entry name" value="Ndc80_HEC"/>
    <property type="match status" value="1"/>
</dbReference>
<keyword evidence="5" id="KW-0158">Chromosome</keyword>
<feature type="coiled-coil region" evidence="13">
    <location>
        <begin position="364"/>
        <end position="398"/>
    </location>
</feature>
<dbReference type="InterPro" id="IPR005550">
    <property type="entry name" value="Kinetochore_Ndc80"/>
</dbReference>
<dbReference type="InterPro" id="IPR055260">
    <property type="entry name" value="Ndc80_CH"/>
</dbReference>
<dbReference type="InterPro" id="IPR038273">
    <property type="entry name" value="Ndc80_sf"/>
</dbReference>
<comment type="caution">
    <text evidence="16">The sequence shown here is derived from an EMBL/GenBank/DDBJ whole genome shotgun (WGS) entry which is preliminary data.</text>
</comment>
<keyword evidence="10" id="KW-0539">Nucleus</keyword>
<dbReference type="Gene3D" id="1.10.418.30">
    <property type="entry name" value="Ncd80 complex, Ncd80 subunit"/>
    <property type="match status" value="1"/>
</dbReference>
<keyword evidence="8" id="KW-0995">Kinetochore</keyword>
<feature type="coiled-coil region" evidence="13">
    <location>
        <begin position="583"/>
        <end position="617"/>
    </location>
</feature>
<feature type="domain" description="Kinetochore protein Ndc80 CH" evidence="15">
    <location>
        <begin position="153"/>
        <end position="283"/>
    </location>
</feature>
<name>A0A9P8NXX7_9ASCO</name>
<comment type="subcellular location">
    <subcellularLocation>
        <location evidence="2">Chromosome</location>
        <location evidence="2">Centromere</location>
        <location evidence="2">Kinetochore</location>
    </subcellularLocation>
    <subcellularLocation>
        <location evidence="1">Nucleus</location>
    </subcellularLocation>
</comment>
<keyword evidence="11" id="KW-0131">Cell cycle</keyword>
<comment type="subunit">
    <text evidence="4">Component of the NDC80 complex, which consists of NDC80, NUF2, SPC24 and SPC25.</text>
</comment>
<evidence type="ECO:0000313" key="16">
    <source>
        <dbReference type="EMBL" id="KAH3661948.1"/>
    </source>
</evidence>
<dbReference type="PANTHER" id="PTHR10643">
    <property type="entry name" value="KINETOCHORE PROTEIN NDC80"/>
    <property type="match status" value="1"/>
</dbReference>
<dbReference type="OrthoDB" id="7459479at2759"/>
<dbReference type="RefSeq" id="XP_046059052.1">
    <property type="nucleotide sequence ID" value="XM_046207383.1"/>
</dbReference>
<evidence type="ECO:0000259" key="15">
    <source>
        <dbReference type="Pfam" id="PF03801"/>
    </source>
</evidence>
<comment type="similarity">
    <text evidence="3">Belongs to the NDC80/HEC1 family.</text>
</comment>
<dbReference type="GO" id="GO:0051301">
    <property type="term" value="P:cell division"/>
    <property type="evidence" value="ECO:0007669"/>
    <property type="project" value="UniProtKB-KW"/>
</dbReference>
<evidence type="ECO:0000256" key="13">
    <source>
        <dbReference type="SAM" id="Coils"/>
    </source>
</evidence>
<dbReference type="GeneID" id="70238091"/>
<evidence type="ECO:0000256" key="10">
    <source>
        <dbReference type="ARBA" id="ARBA00023242"/>
    </source>
</evidence>
<evidence type="ECO:0000256" key="4">
    <source>
        <dbReference type="ARBA" id="ARBA00011562"/>
    </source>
</evidence>
<evidence type="ECO:0000256" key="2">
    <source>
        <dbReference type="ARBA" id="ARBA00004629"/>
    </source>
</evidence>
<evidence type="ECO:0000256" key="5">
    <source>
        <dbReference type="ARBA" id="ARBA00022454"/>
    </source>
</evidence>
<dbReference type="GO" id="GO:0031262">
    <property type="term" value="C:Ndc80 complex"/>
    <property type="evidence" value="ECO:0007669"/>
    <property type="project" value="InterPro"/>
</dbReference>
<evidence type="ECO:0000256" key="9">
    <source>
        <dbReference type="ARBA" id="ARBA00023054"/>
    </source>
</evidence>
<evidence type="ECO:0000256" key="8">
    <source>
        <dbReference type="ARBA" id="ARBA00022838"/>
    </source>
</evidence>
<keyword evidence="12" id="KW-0137">Centromere</keyword>
<reference evidence="16" key="2">
    <citation type="submission" date="2021-01" db="EMBL/GenBank/DDBJ databases">
        <authorList>
            <person name="Schikora-Tamarit M.A."/>
        </authorList>
    </citation>
    <scope>NUCLEOTIDE SEQUENCE</scope>
    <source>
        <strain evidence="16">CBS6075</strain>
    </source>
</reference>
<dbReference type="PANTHER" id="PTHR10643:SF2">
    <property type="entry name" value="KINETOCHORE PROTEIN NDC80 HOMOLOG"/>
    <property type="match status" value="1"/>
</dbReference>
<protein>
    <recommendedName>
        <fullName evidence="15">Kinetochore protein Ndc80 CH domain-containing protein</fullName>
    </recommendedName>
</protein>